<dbReference type="SMART" id="SM00388">
    <property type="entry name" value="HisKA"/>
    <property type="match status" value="1"/>
</dbReference>
<evidence type="ECO:0000313" key="10">
    <source>
        <dbReference type="Proteomes" id="UP001375743"/>
    </source>
</evidence>
<feature type="domain" description="PAS" evidence="7">
    <location>
        <begin position="199"/>
        <end position="271"/>
    </location>
</feature>
<dbReference type="InterPro" id="IPR003661">
    <property type="entry name" value="HisK_dim/P_dom"/>
</dbReference>
<dbReference type="SUPFAM" id="SSF55874">
    <property type="entry name" value="ATPase domain of HSP90 chaperone/DNA topoisomerase II/histidine kinase"/>
    <property type="match status" value="1"/>
</dbReference>
<gene>
    <name evidence="9" type="ORF">U1T56_20785</name>
</gene>
<keyword evidence="5" id="KW-0418">Kinase</keyword>
<dbReference type="SMART" id="SM00387">
    <property type="entry name" value="HATPase_c"/>
    <property type="match status" value="1"/>
</dbReference>
<keyword evidence="3" id="KW-0597">Phosphoprotein</keyword>
<feature type="domain" description="PAC" evidence="8">
    <location>
        <begin position="274"/>
        <end position="324"/>
    </location>
</feature>
<evidence type="ECO:0000256" key="4">
    <source>
        <dbReference type="ARBA" id="ARBA00022679"/>
    </source>
</evidence>
<evidence type="ECO:0000256" key="3">
    <source>
        <dbReference type="ARBA" id="ARBA00022553"/>
    </source>
</evidence>
<keyword evidence="4" id="KW-0808">Transferase</keyword>
<accession>A0ABU8XWK9</accession>
<comment type="caution">
    <text evidence="9">The sequence shown here is derived from an EMBL/GenBank/DDBJ whole genome shotgun (WGS) entry which is preliminary data.</text>
</comment>
<evidence type="ECO:0000256" key="2">
    <source>
        <dbReference type="ARBA" id="ARBA00012438"/>
    </source>
</evidence>
<dbReference type="CDD" id="cd00082">
    <property type="entry name" value="HisKA"/>
    <property type="match status" value="1"/>
</dbReference>
<dbReference type="InterPro" id="IPR013655">
    <property type="entry name" value="PAS_fold_3"/>
</dbReference>
<dbReference type="InterPro" id="IPR000014">
    <property type="entry name" value="PAS"/>
</dbReference>
<dbReference type="InterPro" id="IPR000700">
    <property type="entry name" value="PAS-assoc_C"/>
</dbReference>
<evidence type="ECO:0000259" key="8">
    <source>
        <dbReference type="PROSITE" id="PS50113"/>
    </source>
</evidence>
<dbReference type="InterPro" id="IPR052162">
    <property type="entry name" value="Sensor_kinase/Photoreceptor"/>
</dbReference>
<dbReference type="PANTHER" id="PTHR43304:SF1">
    <property type="entry name" value="PAC DOMAIN-CONTAINING PROTEIN"/>
    <property type="match status" value="1"/>
</dbReference>
<evidence type="ECO:0000256" key="1">
    <source>
        <dbReference type="ARBA" id="ARBA00000085"/>
    </source>
</evidence>
<dbReference type="Gene3D" id="3.30.450.20">
    <property type="entry name" value="PAS domain"/>
    <property type="match status" value="3"/>
</dbReference>
<feature type="domain" description="PAC" evidence="8">
    <location>
        <begin position="398"/>
        <end position="456"/>
    </location>
</feature>
<protein>
    <recommendedName>
        <fullName evidence="2">histidine kinase</fullName>
        <ecNumber evidence="2">2.7.13.3</ecNumber>
    </recommendedName>
</protein>
<dbReference type="InterPro" id="IPR004358">
    <property type="entry name" value="Sig_transdc_His_kin-like_C"/>
</dbReference>
<dbReference type="Proteomes" id="UP001375743">
    <property type="component" value="Unassembled WGS sequence"/>
</dbReference>
<dbReference type="SUPFAM" id="SSF47384">
    <property type="entry name" value="Homodimeric domain of signal transducing histidine kinase"/>
    <property type="match status" value="1"/>
</dbReference>
<dbReference type="PROSITE" id="PS50113">
    <property type="entry name" value="PAC"/>
    <property type="match status" value="2"/>
</dbReference>
<dbReference type="PRINTS" id="PR00344">
    <property type="entry name" value="BCTRLSENSOR"/>
</dbReference>
<feature type="domain" description="Histidine kinase" evidence="6">
    <location>
        <begin position="476"/>
        <end position="694"/>
    </location>
</feature>
<dbReference type="PANTHER" id="PTHR43304">
    <property type="entry name" value="PHYTOCHROME-LIKE PROTEIN CPH1"/>
    <property type="match status" value="1"/>
</dbReference>
<comment type="catalytic activity">
    <reaction evidence="1">
        <text>ATP + protein L-histidine = ADP + protein N-phospho-L-histidine.</text>
        <dbReference type="EC" id="2.7.13.3"/>
    </reaction>
</comment>
<dbReference type="RefSeq" id="WP_418161447.1">
    <property type="nucleotide sequence ID" value="NZ_JBBLZC010000030.1"/>
</dbReference>
<dbReference type="SUPFAM" id="SSF55785">
    <property type="entry name" value="PYP-like sensor domain (PAS domain)"/>
    <property type="match status" value="3"/>
</dbReference>
<dbReference type="InterPro" id="IPR035965">
    <property type="entry name" value="PAS-like_dom_sf"/>
</dbReference>
<dbReference type="InterPro" id="IPR036097">
    <property type="entry name" value="HisK_dim/P_sf"/>
</dbReference>
<organism evidence="9 10">
    <name type="scientific">Benzoatithermus flavus</name>
    <dbReference type="NCBI Taxonomy" id="3108223"/>
    <lineage>
        <taxon>Bacteria</taxon>
        <taxon>Pseudomonadati</taxon>
        <taxon>Pseudomonadota</taxon>
        <taxon>Alphaproteobacteria</taxon>
        <taxon>Geminicoccales</taxon>
        <taxon>Geminicoccaceae</taxon>
        <taxon>Benzoatithermus</taxon>
    </lineage>
</organism>
<dbReference type="PROSITE" id="PS50109">
    <property type="entry name" value="HIS_KIN"/>
    <property type="match status" value="1"/>
</dbReference>
<dbReference type="Pfam" id="PF02518">
    <property type="entry name" value="HATPase_c"/>
    <property type="match status" value="1"/>
</dbReference>
<evidence type="ECO:0000259" key="6">
    <source>
        <dbReference type="PROSITE" id="PS50109"/>
    </source>
</evidence>
<dbReference type="InterPro" id="IPR036890">
    <property type="entry name" value="HATPase_C_sf"/>
</dbReference>
<dbReference type="Gene3D" id="3.30.565.10">
    <property type="entry name" value="Histidine kinase-like ATPase, C-terminal domain"/>
    <property type="match status" value="1"/>
</dbReference>
<dbReference type="EC" id="2.7.13.3" evidence="2"/>
<dbReference type="InterPro" id="IPR005467">
    <property type="entry name" value="His_kinase_dom"/>
</dbReference>
<dbReference type="Pfam" id="PF08447">
    <property type="entry name" value="PAS_3"/>
    <property type="match status" value="2"/>
</dbReference>
<dbReference type="Gene3D" id="1.10.287.130">
    <property type="match status" value="1"/>
</dbReference>
<dbReference type="Gene3D" id="2.10.70.100">
    <property type="match status" value="1"/>
</dbReference>
<dbReference type="InterPro" id="IPR003594">
    <property type="entry name" value="HATPase_dom"/>
</dbReference>
<dbReference type="PROSITE" id="PS50112">
    <property type="entry name" value="PAS"/>
    <property type="match status" value="1"/>
</dbReference>
<dbReference type="InterPro" id="IPR001610">
    <property type="entry name" value="PAC"/>
</dbReference>
<evidence type="ECO:0000256" key="5">
    <source>
        <dbReference type="ARBA" id="ARBA00022777"/>
    </source>
</evidence>
<evidence type="ECO:0000313" key="9">
    <source>
        <dbReference type="EMBL" id="MEK0085597.1"/>
    </source>
</evidence>
<keyword evidence="10" id="KW-1185">Reference proteome</keyword>
<dbReference type="SMART" id="SM00086">
    <property type="entry name" value="PAC"/>
    <property type="match status" value="3"/>
</dbReference>
<name>A0ABU8XWK9_9PROT</name>
<sequence length="694" mass="76782">MSDNFRRLDADAGGIVEPARTWFAALRDGVRRCAARARLPFRNARPPPSAALAADGGTSPAAAASSEAQFALFVEHAPAAIAMFDRDMRYLAASRRMTADYGLPEGIGLIGRSHYEIFPEIPQRWRDIHARVLAGEELSCDEDPFLRADGRMDWIRWSMRPWRDAAGNIAGATLFSEVITGQVEARRARQVVEARLRENEERLRLALEGAQMGMWVWEVGTDRSVWNAREFELLGVPDTGGEVDTGRFFDCVHPDDLPELEKILAEVLRTGEDFAHEFRVVLPDGTIRWLAGRGRLLRGAAGARMLGTNWDVTDKKRAEAALRESEEHYRCTIELSPQNPWTADPTGAFISFTDRWLEWTGQSREDAVRLGWAHVVHPDDLPRCMQQWGHAVATGEPADVRYRLRMADGSYRWMRGRAFPRRGEPTAEHPEGPIIRWYGTTEDIDDQMRTEQQQRELKMELLHATRLTTMGEMAATLAHELAQPLAATAGYVEGCERLLRSGRPDARELVLAGLGEVLHQATRAGEILKRLRGFVRKGSEHETAAREPADLDALVREAAALALAGADRLGIRVIWELAPNLPPVVVDRVQVSQIVVNLVRNAVDALTQASRRELRIATAITADGETIAVSFADSGPGLPPEGGAGLFEPFVTTKHDGLGLGLKICRSIAEAHGGRIWAEPNQGGGAVFTFTLPL</sequence>
<evidence type="ECO:0000259" key="7">
    <source>
        <dbReference type="PROSITE" id="PS50112"/>
    </source>
</evidence>
<dbReference type="EMBL" id="JBBLZC010000030">
    <property type="protein sequence ID" value="MEK0085597.1"/>
    <property type="molecule type" value="Genomic_DNA"/>
</dbReference>
<dbReference type="NCBIfam" id="TIGR00229">
    <property type="entry name" value="sensory_box"/>
    <property type="match status" value="3"/>
</dbReference>
<dbReference type="InterPro" id="IPR013656">
    <property type="entry name" value="PAS_4"/>
</dbReference>
<reference evidence="9 10" key="1">
    <citation type="submission" date="2024-01" db="EMBL/GenBank/DDBJ databases">
        <title>Multi-omics insights into the function and evolution of sodium benzoate biodegradation pathways in Benzoatithermus flavus gen. nov., sp. nov. from hot spring.</title>
        <authorList>
            <person name="Hu C.-J."/>
            <person name="Li W.-J."/>
        </authorList>
    </citation>
    <scope>NUCLEOTIDE SEQUENCE [LARGE SCALE GENOMIC DNA]</scope>
    <source>
        <strain evidence="9 10">SYSU G07066</strain>
    </source>
</reference>
<dbReference type="SMART" id="SM00091">
    <property type="entry name" value="PAS"/>
    <property type="match status" value="3"/>
</dbReference>
<dbReference type="Pfam" id="PF08448">
    <property type="entry name" value="PAS_4"/>
    <property type="match status" value="1"/>
</dbReference>
<proteinExistence type="predicted"/>
<dbReference type="CDD" id="cd00130">
    <property type="entry name" value="PAS"/>
    <property type="match status" value="3"/>
</dbReference>